<dbReference type="Gene3D" id="3.30.70.1230">
    <property type="entry name" value="Nucleotide cyclase"/>
    <property type="match status" value="1"/>
</dbReference>
<dbReference type="EC" id="4.6.1.1" evidence="3"/>
<keyword evidence="8" id="KW-0460">Magnesium</keyword>
<feature type="domain" description="Guanylate cyclase" evidence="14">
    <location>
        <begin position="85"/>
        <end position="122"/>
    </location>
</feature>
<dbReference type="GO" id="GO:0005886">
    <property type="term" value="C:plasma membrane"/>
    <property type="evidence" value="ECO:0007669"/>
    <property type="project" value="TreeGrafter"/>
</dbReference>
<evidence type="ECO:0000256" key="3">
    <source>
        <dbReference type="ARBA" id="ARBA00012201"/>
    </source>
</evidence>
<comment type="catalytic activity">
    <reaction evidence="1">
        <text>ATP = 3',5'-cyclic AMP + diphosphate</text>
        <dbReference type="Rhea" id="RHEA:15389"/>
        <dbReference type="ChEBI" id="CHEBI:30616"/>
        <dbReference type="ChEBI" id="CHEBI:33019"/>
        <dbReference type="ChEBI" id="CHEBI:58165"/>
        <dbReference type="EC" id="4.6.1.1"/>
    </reaction>
</comment>
<keyword evidence="6" id="KW-0547">Nucleotide-binding</keyword>
<comment type="caution">
    <text evidence="15">The sequence shown here is derived from an EMBL/GenBank/DDBJ whole genome shotgun (WGS) entry which is preliminary data.</text>
</comment>
<evidence type="ECO:0000256" key="10">
    <source>
        <dbReference type="ARBA" id="ARBA00023136"/>
    </source>
</evidence>
<evidence type="ECO:0000259" key="14">
    <source>
        <dbReference type="PROSITE" id="PS50125"/>
    </source>
</evidence>
<dbReference type="CDD" id="cd07302">
    <property type="entry name" value="CHD"/>
    <property type="match status" value="1"/>
</dbReference>
<feature type="transmembrane region" description="Helical" evidence="13">
    <location>
        <begin position="349"/>
        <end position="367"/>
    </location>
</feature>
<keyword evidence="7" id="KW-0067">ATP-binding</keyword>
<keyword evidence="4 13" id="KW-0812">Transmembrane</keyword>
<evidence type="ECO:0000256" key="7">
    <source>
        <dbReference type="ARBA" id="ARBA00022840"/>
    </source>
</evidence>
<proteinExistence type="predicted"/>
<evidence type="ECO:0000313" key="15">
    <source>
        <dbReference type="EMBL" id="GLJ59632.1"/>
    </source>
</evidence>
<dbReference type="SUPFAM" id="SSF55073">
    <property type="entry name" value="Nucleotide cyclase"/>
    <property type="match status" value="1"/>
</dbReference>
<evidence type="ECO:0000256" key="13">
    <source>
        <dbReference type="SAM" id="Phobius"/>
    </source>
</evidence>
<dbReference type="GO" id="GO:0007189">
    <property type="term" value="P:adenylate cyclase-activating G protein-coupled receptor signaling pathway"/>
    <property type="evidence" value="ECO:0007669"/>
    <property type="project" value="TreeGrafter"/>
</dbReference>
<dbReference type="Proteomes" id="UP001234787">
    <property type="component" value="Unassembled WGS sequence"/>
</dbReference>
<protein>
    <recommendedName>
        <fullName evidence="3">adenylate cyclase</fullName>
        <ecNumber evidence="3">4.6.1.1</ecNumber>
    </recommendedName>
</protein>
<dbReference type="EMBL" id="BSEH01001160">
    <property type="protein sequence ID" value="GLJ59632.1"/>
    <property type="molecule type" value="Genomic_DNA"/>
</dbReference>
<evidence type="ECO:0000256" key="2">
    <source>
        <dbReference type="ARBA" id="ARBA00004141"/>
    </source>
</evidence>
<comment type="subcellular location">
    <subcellularLocation>
        <location evidence="2">Membrane</location>
        <topology evidence="2">Multi-pass membrane protein</topology>
    </subcellularLocation>
</comment>
<feature type="region of interest" description="Disordered" evidence="12">
    <location>
        <begin position="34"/>
        <end position="77"/>
    </location>
</feature>
<gene>
    <name evidence="15" type="ORF">SUGI_1516670</name>
</gene>
<evidence type="ECO:0000256" key="6">
    <source>
        <dbReference type="ARBA" id="ARBA00022741"/>
    </source>
</evidence>
<dbReference type="InterPro" id="IPR029787">
    <property type="entry name" value="Nucleotide_cyclase"/>
</dbReference>
<dbReference type="Pfam" id="PF00211">
    <property type="entry name" value="Guanylate_cyc"/>
    <property type="match status" value="1"/>
</dbReference>
<dbReference type="GO" id="GO:0046872">
    <property type="term" value="F:metal ion binding"/>
    <property type="evidence" value="ECO:0007669"/>
    <property type="project" value="UniProtKB-KW"/>
</dbReference>
<keyword evidence="10 13" id="KW-0472">Membrane</keyword>
<dbReference type="AlphaFoldDB" id="A0AAD3RQE1"/>
<evidence type="ECO:0000313" key="16">
    <source>
        <dbReference type="Proteomes" id="UP001234787"/>
    </source>
</evidence>
<evidence type="ECO:0000256" key="1">
    <source>
        <dbReference type="ARBA" id="ARBA00001593"/>
    </source>
</evidence>
<dbReference type="PROSITE" id="PS50125">
    <property type="entry name" value="GUANYLATE_CYCLASE_2"/>
    <property type="match status" value="1"/>
</dbReference>
<name>A0AAD3RQE1_CRYJA</name>
<dbReference type="GO" id="GO:0035556">
    <property type="term" value="P:intracellular signal transduction"/>
    <property type="evidence" value="ECO:0007669"/>
    <property type="project" value="InterPro"/>
</dbReference>
<evidence type="ECO:0000256" key="9">
    <source>
        <dbReference type="ARBA" id="ARBA00022989"/>
    </source>
</evidence>
<evidence type="ECO:0000256" key="12">
    <source>
        <dbReference type="SAM" id="MobiDB-lite"/>
    </source>
</evidence>
<dbReference type="GO" id="GO:0009190">
    <property type="term" value="P:cyclic nucleotide biosynthetic process"/>
    <property type="evidence" value="ECO:0007669"/>
    <property type="project" value="InterPro"/>
</dbReference>
<dbReference type="PANTHER" id="PTHR45627:SF12">
    <property type="entry name" value="ADENYLATE CYCLASE TYPE 2"/>
    <property type="match status" value="1"/>
</dbReference>
<organism evidence="15 16">
    <name type="scientific">Cryptomeria japonica</name>
    <name type="common">Japanese cedar</name>
    <name type="synonym">Cupressus japonica</name>
    <dbReference type="NCBI Taxonomy" id="3369"/>
    <lineage>
        <taxon>Eukaryota</taxon>
        <taxon>Viridiplantae</taxon>
        <taxon>Streptophyta</taxon>
        <taxon>Embryophyta</taxon>
        <taxon>Tracheophyta</taxon>
        <taxon>Spermatophyta</taxon>
        <taxon>Pinopsida</taxon>
        <taxon>Pinidae</taxon>
        <taxon>Conifers II</taxon>
        <taxon>Cupressales</taxon>
        <taxon>Cupressaceae</taxon>
        <taxon>Cryptomeria</taxon>
    </lineage>
</organism>
<reference evidence="15" key="1">
    <citation type="submission" date="2022-12" db="EMBL/GenBank/DDBJ databases">
        <title>Chromosome-Level Genome Assembly of Japanese Cedar (Cryptomeriajaponica D. Don).</title>
        <authorList>
            <person name="Fujino T."/>
            <person name="Yamaguchi K."/>
            <person name="Yokoyama T."/>
            <person name="Hamanaka T."/>
            <person name="Harazono Y."/>
            <person name="Kamada H."/>
            <person name="Kobayashi W."/>
            <person name="Ujino-Ihara T."/>
            <person name="Uchiyama K."/>
            <person name="Matsumoto A."/>
            <person name="Izuno A."/>
            <person name="Tsumura Y."/>
            <person name="Toyoda A."/>
            <person name="Shigenobu S."/>
            <person name="Moriguchi Y."/>
            <person name="Ueno S."/>
            <person name="Kasahara M."/>
        </authorList>
    </citation>
    <scope>NUCLEOTIDE SEQUENCE</scope>
</reference>
<evidence type="ECO:0000256" key="5">
    <source>
        <dbReference type="ARBA" id="ARBA00022723"/>
    </source>
</evidence>
<sequence>MFERASNGGRSMLQQALSHSISASEAPGISNLNSTQMAASSCRSADESQSPSSATVGQSGDNRSALHSTGCKSAGNNTPMPAFELNMRIGVHSGHIHSGVIGLKKWQFDVWSNDVSIAMHCESSGVPGRVQVTEATVLQLNGAFTYEIAPENARDSFLADKEIRTYLISDRIKRQENTLRADHLPTSIRRPSHKKDQQQMVAKRKKQSVVQGPLDVDSIDKEALLARGGGGGASAAIHDCNMDEDNIRAATIGTIRQTLLAGESASSSSALAFYGLIFNHHDMTPFMLNYRDPAMNKLYANRPINRWLRELTTIILLLAVLIPLLNWQLLVTRSDEKSAHLDYNAQVKFLLLIALISTVLMIASFKAPTFVSLNDTKLQQIILSTIGSLVVNQNLIIGRKITHIR</sequence>
<dbReference type="InterPro" id="IPR001054">
    <property type="entry name" value="A/G_cyclase"/>
</dbReference>
<dbReference type="PANTHER" id="PTHR45627">
    <property type="entry name" value="ADENYLATE CYCLASE TYPE 1"/>
    <property type="match status" value="1"/>
</dbReference>
<evidence type="ECO:0000256" key="4">
    <source>
        <dbReference type="ARBA" id="ARBA00022692"/>
    </source>
</evidence>
<keyword evidence="16" id="KW-1185">Reference proteome</keyword>
<keyword evidence="5" id="KW-0479">Metal-binding</keyword>
<evidence type="ECO:0000256" key="11">
    <source>
        <dbReference type="ARBA" id="ARBA00023239"/>
    </source>
</evidence>
<accession>A0AAD3RQE1</accession>
<dbReference type="GO" id="GO:0004016">
    <property type="term" value="F:adenylate cyclase activity"/>
    <property type="evidence" value="ECO:0007669"/>
    <property type="project" value="UniProtKB-EC"/>
</dbReference>
<keyword evidence="9 13" id="KW-1133">Transmembrane helix</keyword>
<keyword evidence="11" id="KW-0456">Lyase</keyword>
<dbReference type="GO" id="GO:0005524">
    <property type="term" value="F:ATP binding"/>
    <property type="evidence" value="ECO:0007669"/>
    <property type="project" value="UniProtKB-KW"/>
</dbReference>
<feature type="transmembrane region" description="Helical" evidence="13">
    <location>
        <begin position="311"/>
        <end position="329"/>
    </location>
</feature>
<evidence type="ECO:0000256" key="8">
    <source>
        <dbReference type="ARBA" id="ARBA00022842"/>
    </source>
</evidence>